<evidence type="ECO:0000256" key="4">
    <source>
        <dbReference type="ARBA" id="ARBA00022490"/>
    </source>
</evidence>
<keyword evidence="4" id="KW-0963">Cytoplasm</keyword>
<proteinExistence type="inferred from homology"/>
<gene>
    <name evidence="11" type="primary">alkT</name>
    <name evidence="11" type="ORF">NBRC116585_11730</name>
</gene>
<dbReference type="PANTHER" id="PTHR43429">
    <property type="entry name" value="PYRIDINE NUCLEOTIDE-DISULFIDE OXIDOREDUCTASE DOMAIN-CONTAINING"/>
    <property type="match status" value="1"/>
</dbReference>
<dbReference type="RefSeq" id="WP_353293990.1">
    <property type="nucleotide sequence ID" value="NZ_BAABWH010000002.1"/>
</dbReference>
<evidence type="ECO:0000256" key="8">
    <source>
        <dbReference type="ARBA" id="ARBA00023027"/>
    </source>
</evidence>
<feature type="domain" description="FAD/NAD(P)-binding" evidence="9">
    <location>
        <begin position="8"/>
        <end position="283"/>
    </location>
</feature>
<evidence type="ECO:0000256" key="7">
    <source>
        <dbReference type="ARBA" id="ARBA00023002"/>
    </source>
</evidence>
<dbReference type="EMBL" id="BAABWH010000002">
    <property type="protein sequence ID" value="GAA6145056.1"/>
    <property type="molecule type" value="Genomic_DNA"/>
</dbReference>
<evidence type="ECO:0000256" key="5">
    <source>
        <dbReference type="ARBA" id="ARBA00022630"/>
    </source>
</evidence>
<dbReference type="InterPro" id="IPR023753">
    <property type="entry name" value="FAD/NAD-binding_dom"/>
</dbReference>
<name>A0ABP9ZY28_9GAMM</name>
<dbReference type="InterPro" id="IPR036188">
    <property type="entry name" value="FAD/NAD-bd_sf"/>
</dbReference>
<evidence type="ECO:0000313" key="11">
    <source>
        <dbReference type="EMBL" id="GAA6145056.1"/>
    </source>
</evidence>
<dbReference type="Proteomes" id="UP001481413">
    <property type="component" value="Unassembled WGS sequence"/>
</dbReference>
<evidence type="ECO:0000259" key="9">
    <source>
        <dbReference type="Pfam" id="PF07992"/>
    </source>
</evidence>
<dbReference type="Pfam" id="PF07992">
    <property type="entry name" value="Pyr_redox_2"/>
    <property type="match status" value="1"/>
</dbReference>
<keyword evidence="12" id="KW-1185">Reference proteome</keyword>
<evidence type="ECO:0000313" key="12">
    <source>
        <dbReference type="Proteomes" id="UP001481413"/>
    </source>
</evidence>
<sequence>MSNSTAPIVIIGSGLAGYNLAKELRKLDAEQSLLMITGDDGRSYSKPMLSTGYGKGKTADELAMNTAAGMADQLNMTVRTNTRVTAIDVAAHTVSINDETVEYSKLVLAWGAEAVGPRIEGGAEDRVFSINDLEDYAAFRAVADGKKRVLIMGAGLIGCEFANDMTAGGFECEIVAPCDQTFPTLLPAPAASAVQAGLEGIGVKFHLGPLVSRIERDGEGVIATLDNGDTIQADVVVSAIGLRPRTQLAADAGIKVNHGIVADRLLQTSAEDVYTLGDCAEVEGRVLLYVLPLMASARALAKTLTGTPTEVSYGVMPVSVKTPACPVVVSPPPAGDAAGRWIVEQEGNDVQAEFRNEAGDLLGYALTGAKVANKVALNKELPAIMP</sequence>
<feature type="domain" description="Rubredoxin binding" evidence="10">
    <location>
        <begin position="310"/>
        <end position="381"/>
    </location>
</feature>
<dbReference type="PRINTS" id="PR00411">
    <property type="entry name" value="PNDRDTASEI"/>
</dbReference>
<keyword evidence="8" id="KW-0520">NAD</keyword>
<reference evidence="11 12" key="1">
    <citation type="submission" date="2024-04" db="EMBL/GenBank/DDBJ databases">
        <title>Draft genome sequence of Thalassolituus maritimus NBRC 116585.</title>
        <authorList>
            <person name="Miyakawa T."/>
            <person name="Kusuya Y."/>
            <person name="Miura T."/>
        </authorList>
    </citation>
    <scope>NUCLEOTIDE SEQUENCE [LARGE SCALE GENOMIC DNA]</scope>
    <source>
        <strain evidence="11 12">5NW40-0001</strain>
    </source>
</reference>
<protein>
    <submittedName>
        <fullName evidence="11">Rubredoxin-NAD(+) reductase AlkT</fullName>
    </submittedName>
</protein>
<dbReference type="PANTHER" id="PTHR43429:SF3">
    <property type="entry name" value="NITRITE REDUCTASE [NAD(P)H]"/>
    <property type="match status" value="1"/>
</dbReference>
<comment type="cofactor">
    <cofactor evidence="1">
        <name>FAD</name>
        <dbReference type="ChEBI" id="CHEBI:57692"/>
    </cofactor>
</comment>
<evidence type="ECO:0000256" key="1">
    <source>
        <dbReference type="ARBA" id="ARBA00001974"/>
    </source>
</evidence>
<keyword evidence="5" id="KW-0285">Flavoprotein</keyword>
<comment type="similarity">
    <text evidence="3">Belongs to the FAD-dependent oxidoreductase family.</text>
</comment>
<keyword evidence="7" id="KW-0560">Oxidoreductase</keyword>
<evidence type="ECO:0000256" key="3">
    <source>
        <dbReference type="ARBA" id="ARBA00006442"/>
    </source>
</evidence>
<comment type="subcellular location">
    <subcellularLocation>
        <location evidence="2">Cytoplasm</location>
    </subcellularLocation>
</comment>
<evidence type="ECO:0000259" key="10">
    <source>
        <dbReference type="Pfam" id="PF18113"/>
    </source>
</evidence>
<organism evidence="11 12">
    <name type="scientific">Thalassolituus maritimus</name>
    <dbReference type="NCBI Taxonomy" id="484498"/>
    <lineage>
        <taxon>Bacteria</taxon>
        <taxon>Pseudomonadati</taxon>
        <taxon>Pseudomonadota</taxon>
        <taxon>Gammaproteobacteria</taxon>
        <taxon>Oceanospirillales</taxon>
        <taxon>Oceanospirillaceae</taxon>
        <taxon>Thalassolituus</taxon>
    </lineage>
</organism>
<dbReference type="Pfam" id="PF18113">
    <property type="entry name" value="Rbx_binding"/>
    <property type="match status" value="1"/>
</dbReference>
<dbReference type="Gene3D" id="3.30.390.120">
    <property type="match status" value="1"/>
</dbReference>
<dbReference type="PRINTS" id="PR00368">
    <property type="entry name" value="FADPNR"/>
</dbReference>
<evidence type="ECO:0000256" key="6">
    <source>
        <dbReference type="ARBA" id="ARBA00022827"/>
    </source>
</evidence>
<dbReference type="SUPFAM" id="SSF51905">
    <property type="entry name" value="FAD/NAD(P)-binding domain"/>
    <property type="match status" value="1"/>
</dbReference>
<comment type="caution">
    <text evidence="11">The sequence shown here is derived from an EMBL/GenBank/DDBJ whole genome shotgun (WGS) entry which is preliminary data.</text>
</comment>
<dbReference type="InterPro" id="IPR050260">
    <property type="entry name" value="FAD-bd_OxRdtase"/>
</dbReference>
<accession>A0ABP9ZY28</accession>
<dbReference type="Gene3D" id="3.50.50.60">
    <property type="entry name" value="FAD/NAD(P)-binding domain"/>
    <property type="match status" value="2"/>
</dbReference>
<evidence type="ECO:0000256" key="2">
    <source>
        <dbReference type="ARBA" id="ARBA00004496"/>
    </source>
</evidence>
<dbReference type="InterPro" id="IPR041364">
    <property type="entry name" value="Rbx-bd"/>
</dbReference>
<keyword evidence="6" id="KW-0274">FAD</keyword>